<evidence type="ECO:0000259" key="3">
    <source>
        <dbReference type="SMART" id="SM00451"/>
    </source>
</evidence>
<dbReference type="GO" id="GO:0008270">
    <property type="term" value="F:zinc ion binding"/>
    <property type="evidence" value="ECO:0007669"/>
    <property type="project" value="InterPro"/>
</dbReference>
<sequence>MSEEQKSRGAGRQTAGQWRCDVCNRTMNVQNRESHLSGKAHRDLTAAGGSQHAGTSTERASRWKCDICDKMMNSREKESHLSGKSHRKRVAAQQNRHSKPPPPQWKCDVCGCVTDVKDKDAHLSGQPHQDLAARQSQQSRVPPPGGISWMCNVCKEMVYVRKETHRHSTRHRELLKSMQRPAGPRGESSSSTVGVAQWMCDFCDQTMLANRKDNHLFSQGHRQKVLAEYIKPDWRWEPRWRCDICDQTVRAEQRESHLFSRNHRDLELDVLRHSAGKAMVGEVLWMCNVCGQTIHKKRKEIHLASDRHRTLSMFRSVPTLSAFESDAHRKVALSNLKY</sequence>
<accession>A0A9P7W5S2</accession>
<gene>
    <name evidence="4" type="ORF">BT62DRAFT_50041</name>
</gene>
<feature type="region of interest" description="Disordered" evidence="1">
    <location>
        <begin position="168"/>
        <end position="190"/>
    </location>
</feature>
<evidence type="ECO:0000259" key="2">
    <source>
        <dbReference type="SMART" id="SM00355"/>
    </source>
</evidence>
<evidence type="ECO:0000313" key="5">
    <source>
        <dbReference type="Proteomes" id="UP000812287"/>
    </source>
</evidence>
<dbReference type="EMBL" id="MU250523">
    <property type="protein sequence ID" value="KAG7453178.1"/>
    <property type="molecule type" value="Genomic_DNA"/>
</dbReference>
<feature type="region of interest" description="Disordered" evidence="1">
    <location>
        <begin position="29"/>
        <end position="58"/>
    </location>
</feature>
<name>A0A9P7W5S2_9AGAR</name>
<feature type="domain" description="C2H2-type" evidence="2">
    <location>
        <begin position="63"/>
        <end position="86"/>
    </location>
</feature>
<dbReference type="SMART" id="SM00451">
    <property type="entry name" value="ZnF_U1"/>
    <property type="match status" value="6"/>
</dbReference>
<dbReference type="InterPro" id="IPR003604">
    <property type="entry name" value="Matrin/U1-like-C_Znf_C2H2"/>
</dbReference>
<feature type="domain" description="U1-type" evidence="3">
    <location>
        <begin position="60"/>
        <end position="93"/>
    </location>
</feature>
<feature type="domain" description="C2H2-type" evidence="2">
    <location>
        <begin position="18"/>
        <end position="41"/>
    </location>
</feature>
<feature type="domain" description="U1-type" evidence="3">
    <location>
        <begin position="237"/>
        <end position="270"/>
    </location>
</feature>
<keyword evidence="5" id="KW-1185">Reference proteome</keyword>
<feature type="region of interest" description="Disordered" evidence="1">
    <location>
        <begin position="121"/>
        <end position="142"/>
    </location>
</feature>
<evidence type="ECO:0008006" key="6">
    <source>
        <dbReference type="Google" id="ProtNLM"/>
    </source>
</evidence>
<dbReference type="SUPFAM" id="SSF57667">
    <property type="entry name" value="beta-beta-alpha zinc fingers"/>
    <property type="match status" value="1"/>
</dbReference>
<feature type="domain" description="U1-type" evidence="3">
    <location>
        <begin position="195"/>
        <end position="229"/>
    </location>
</feature>
<dbReference type="GO" id="GO:0003676">
    <property type="term" value="F:nucleic acid binding"/>
    <property type="evidence" value="ECO:0007669"/>
    <property type="project" value="InterPro"/>
</dbReference>
<feature type="domain" description="C2H2-type" evidence="2">
    <location>
        <begin position="149"/>
        <end position="171"/>
    </location>
</feature>
<feature type="domain" description="C2H2-type" evidence="2">
    <location>
        <begin position="285"/>
        <end position="308"/>
    </location>
</feature>
<feature type="domain" description="U1-type" evidence="3">
    <location>
        <begin position="102"/>
        <end position="135"/>
    </location>
</feature>
<feature type="domain" description="U1-type" evidence="3">
    <location>
        <begin position="15"/>
        <end position="48"/>
    </location>
</feature>
<organism evidence="4 5">
    <name type="scientific">Guyanagaster necrorhizus</name>
    <dbReference type="NCBI Taxonomy" id="856835"/>
    <lineage>
        <taxon>Eukaryota</taxon>
        <taxon>Fungi</taxon>
        <taxon>Dikarya</taxon>
        <taxon>Basidiomycota</taxon>
        <taxon>Agaricomycotina</taxon>
        <taxon>Agaricomycetes</taxon>
        <taxon>Agaricomycetidae</taxon>
        <taxon>Agaricales</taxon>
        <taxon>Marasmiineae</taxon>
        <taxon>Physalacriaceae</taxon>
        <taxon>Guyanagaster</taxon>
    </lineage>
</organism>
<reference evidence="4" key="1">
    <citation type="submission" date="2020-11" db="EMBL/GenBank/DDBJ databases">
        <title>Adaptations for nitrogen fixation in a non-lichenized fungal sporocarp promotes dispersal by wood-feeding termites.</title>
        <authorList>
            <consortium name="DOE Joint Genome Institute"/>
            <person name="Koch R.A."/>
            <person name="Yoon G."/>
            <person name="Arayal U."/>
            <person name="Lail K."/>
            <person name="Amirebrahimi M."/>
            <person name="Labutti K."/>
            <person name="Lipzen A."/>
            <person name="Riley R."/>
            <person name="Barry K."/>
            <person name="Henrissat B."/>
            <person name="Grigoriev I.V."/>
            <person name="Herr J.R."/>
            <person name="Aime M.C."/>
        </authorList>
    </citation>
    <scope>NUCLEOTIDE SEQUENCE</scope>
    <source>
        <strain evidence="4">MCA 3950</strain>
    </source>
</reference>
<comment type="caution">
    <text evidence="4">The sequence shown here is derived from an EMBL/GenBank/DDBJ whole genome shotgun (WGS) entry which is preliminary data.</text>
</comment>
<protein>
    <recommendedName>
        <fullName evidence="6">C2H2-type domain-containing protein</fullName>
    </recommendedName>
</protein>
<dbReference type="GeneID" id="66103466"/>
<feature type="region of interest" description="Disordered" evidence="1">
    <location>
        <begin position="75"/>
        <end position="103"/>
    </location>
</feature>
<evidence type="ECO:0000256" key="1">
    <source>
        <dbReference type="SAM" id="MobiDB-lite"/>
    </source>
</evidence>
<dbReference type="InterPro" id="IPR036236">
    <property type="entry name" value="Znf_C2H2_sf"/>
</dbReference>
<dbReference type="Gene3D" id="3.30.160.60">
    <property type="entry name" value="Classic Zinc Finger"/>
    <property type="match status" value="1"/>
</dbReference>
<dbReference type="InterPro" id="IPR013087">
    <property type="entry name" value="Znf_C2H2_type"/>
</dbReference>
<dbReference type="OrthoDB" id="3061085at2759"/>
<dbReference type="Proteomes" id="UP000812287">
    <property type="component" value="Unassembled WGS sequence"/>
</dbReference>
<dbReference type="SMART" id="SM00355">
    <property type="entry name" value="ZnF_C2H2"/>
    <property type="match status" value="5"/>
</dbReference>
<dbReference type="AlphaFoldDB" id="A0A9P7W5S2"/>
<proteinExistence type="predicted"/>
<feature type="domain" description="C2H2-type" evidence="2">
    <location>
        <begin position="240"/>
        <end position="263"/>
    </location>
</feature>
<evidence type="ECO:0000313" key="4">
    <source>
        <dbReference type="EMBL" id="KAG7453178.1"/>
    </source>
</evidence>
<feature type="compositionally biased region" description="Basic and acidic residues" evidence="1">
    <location>
        <begin position="32"/>
        <end position="44"/>
    </location>
</feature>
<dbReference type="RefSeq" id="XP_043046678.1">
    <property type="nucleotide sequence ID" value="XM_043181170.1"/>
</dbReference>
<feature type="domain" description="U1-type" evidence="3">
    <location>
        <begin position="146"/>
        <end position="178"/>
    </location>
</feature>